<organism evidence="2 3">
    <name type="scientific">Deinococcus peraridilitoris (strain DSM 19664 / LMG 22246 / CIP 109416 / KR-200)</name>
    <dbReference type="NCBI Taxonomy" id="937777"/>
    <lineage>
        <taxon>Bacteria</taxon>
        <taxon>Thermotogati</taxon>
        <taxon>Deinococcota</taxon>
        <taxon>Deinococci</taxon>
        <taxon>Deinococcales</taxon>
        <taxon>Deinococcaceae</taxon>
        <taxon>Deinococcus</taxon>
    </lineage>
</organism>
<dbReference type="PATRIC" id="fig|937777.3.peg.4504"/>
<keyword evidence="3" id="KW-1185">Reference proteome</keyword>
<proteinExistence type="predicted"/>
<dbReference type="OrthoDB" id="849275at2"/>
<dbReference type="HOGENOM" id="CLU_902308_0_0_0"/>
<feature type="transmembrane region" description="Helical" evidence="1">
    <location>
        <begin position="234"/>
        <end position="256"/>
    </location>
</feature>
<protein>
    <submittedName>
        <fullName evidence="2">Uncharacterized protein</fullName>
    </submittedName>
</protein>
<keyword evidence="1" id="KW-1133">Transmembrane helix</keyword>
<dbReference type="AlphaFoldDB" id="L0A7K2"/>
<evidence type="ECO:0000256" key="1">
    <source>
        <dbReference type="SAM" id="Phobius"/>
    </source>
</evidence>
<gene>
    <name evidence="2" type="ordered locus">Deipe_4471</name>
</gene>
<dbReference type="KEGG" id="dpd:Deipe_4471"/>
<evidence type="ECO:0000313" key="3">
    <source>
        <dbReference type="Proteomes" id="UP000010467"/>
    </source>
</evidence>
<name>L0A7K2_DEIPD</name>
<geneLocation type="plasmid" evidence="2 3">
    <name>pDEIPE02</name>
</geneLocation>
<accession>L0A7K2</accession>
<evidence type="ECO:0000313" key="2">
    <source>
        <dbReference type="EMBL" id="AFZ69796.1"/>
    </source>
</evidence>
<feature type="transmembrane region" description="Helical" evidence="1">
    <location>
        <begin position="141"/>
        <end position="162"/>
    </location>
</feature>
<sequence length="308" mass="32978">MRLVTVRAPEGQGQHVAGVAFTAGITEVGVHRAQALTPDGEAREQDVVEFSTATPQAKRFIEALMVAPFYDPASFSFSIRHPQSIFGNHPPRQETHPVVRPSVDVYDELWQFTKVTFSLTGRVFLSSVLLAYGMVEDHLPLIIAGLLFLPYHHHMLGIALGAVLRERHFIMQALLALLITTALIVLAGAGVALAVEPPIEFNQFGAPLSGVILSLVIGAAAGLGSIDDAGRRELIGLAATAHIAVHPAWFGLQLVYGLGKTTELPDHLLMFALNVTALIVAAAAMYVLSGMRGDGIRGFISRIGRSPS</sequence>
<keyword evidence="2" id="KW-0614">Plasmid</keyword>
<keyword evidence="1" id="KW-0812">Transmembrane</keyword>
<keyword evidence="1" id="KW-0472">Membrane</keyword>
<feature type="transmembrane region" description="Helical" evidence="1">
    <location>
        <begin position="268"/>
        <end position="288"/>
    </location>
</feature>
<dbReference type="EMBL" id="CP003384">
    <property type="protein sequence ID" value="AFZ69796.1"/>
    <property type="molecule type" value="Genomic_DNA"/>
</dbReference>
<feature type="transmembrane region" description="Helical" evidence="1">
    <location>
        <begin position="174"/>
        <end position="195"/>
    </location>
</feature>
<feature type="transmembrane region" description="Helical" evidence="1">
    <location>
        <begin position="201"/>
        <end position="222"/>
    </location>
</feature>
<dbReference type="Proteomes" id="UP000010467">
    <property type="component" value="Plasmid pDEIPE02"/>
</dbReference>
<reference evidence="3" key="1">
    <citation type="submission" date="2012-03" db="EMBL/GenBank/DDBJ databases">
        <title>Complete sequence of plasmid 2 of Deinococcus peraridilitoris DSM 19664.</title>
        <authorList>
            <person name="Lucas S."/>
            <person name="Copeland A."/>
            <person name="Lapidus A."/>
            <person name="Glavina del Rio T."/>
            <person name="Dalin E."/>
            <person name="Tice H."/>
            <person name="Bruce D."/>
            <person name="Goodwin L."/>
            <person name="Pitluck S."/>
            <person name="Peters L."/>
            <person name="Mikhailova N."/>
            <person name="Lu M."/>
            <person name="Kyrpides N."/>
            <person name="Mavromatis K."/>
            <person name="Ivanova N."/>
            <person name="Brettin T."/>
            <person name="Detter J.C."/>
            <person name="Han C."/>
            <person name="Larimer F."/>
            <person name="Land M."/>
            <person name="Hauser L."/>
            <person name="Markowitz V."/>
            <person name="Cheng J.-F."/>
            <person name="Hugenholtz P."/>
            <person name="Woyke T."/>
            <person name="Wu D."/>
            <person name="Pukall R."/>
            <person name="Steenblock K."/>
            <person name="Brambilla E."/>
            <person name="Klenk H.-P."/>
            <person name="Eisen J.A."/>
        </authorList>
    </citation>
    <scope>NUCLEOTIDE SEQUENCE [LARGE SCALE GENOMIC DNA]</scope>
    <source>
        <strain evidence="3">DSM 19664 / LMG 22246 / CIP 109416 / KR-200</strain>
        <plasmid evidence="3">Plasmid pDEIPE02</plasmid>
    </source>
</reference>